<proteinExistence type="predicted"/>
<dbReference type="RefSeq" id="WP_035130484.1">
    <property type="nucleotide sequence ID" value="NZ_JRLV01000001.1"/>
</dbReference>
<dbReference type="EMBL" id="JRLV01000001">
    <property type="protein sequence ID" value="KGO84500.1"/>
    <property type="molecule type" value="Genomic_DNA"/>
</dbReference>
<reference evidence="1 2" key="1">
    <citation type="submission" date="2013-09" db="EMBL/GenBank/DDBJ databases">
        <authorList>
            <person name="Zeng Z."/>
            <person name="Chen C."/>
        </authorList>
    </citation>
    <scope>NUCLEOTIDE SEQUENCE [LARGE SCALE GENOMIC DNA]</scope>
    <source>
        <strain evidence="1 2">F44-8</strain>
    </source>
</reference>
<evidence type="ECO:0000313" key="2">
    <source>
        <dbReference type="Proteomes" id="UP000030129"/>
    </source>
</evidence>
<dbReference type="Pfam" id="PF13489">
    <property type="entry name" value="Methyltransf_23"/>
    <property type="match status" value="1"/>
</dbReference>
<dbReference type="AlphaFoldDB" id="A0A0A2M882"/>
<keyword evidence="2" id="KW-1185">Reference proteome</keyword>
<protein>
    <submittedName>
        <fullName evidence="1">Methyltransferase</fullName>
    </submittedName>
</protein>
<dbReference type="eggNOG" id="COG2227">
    <property type="taxonomic scope" value="Bacteria"/>
</dbReference>
<evidence type="ECO:0000313" key="1">
    <source>
        <dbReference type="EMBL" id="KGO84500.1"/>
    </source>
</evidence>
<dbReference type="SUPFAM" id="SSF53335">
    <property type="entry name" value="S-adenosyl-L-methionine-dependent methyltransferases"/>
    <property type="match status" value="1"/>
</dbReference>
<dbReference type="GO" id="GO:0032259">
    <property type="term" value="P:methylation"/>
    <property type="evidence" value="ECO:0007669"/>
    <property type="project" value="UniProtKB-KW"/>
</dbReference>
<dbReference type="GO" id="GO:0008168">
    <property type="term" value="F:methyltransferase activity"/>
    <property type="evidence" value="ECO:0007669"/>
    <property type="project" value="UniProtKB-KW"/>
</dbReference>
<dbReference type="Proteomes" id="UP000030129">
    <property type="component" value="Unassembled WGS sequence"/>
</dbReference>
<comment type="caution">
    <text evidence="1">The sequence shown here is derived from an EMBL/GenBank/DDBJ whole genome shotgun (WGS) entry which is preliminary data.</text>
</comment>
<organism evidence="1 2">
    <name type="scientific">Flavobacterium beibuense F44-8</name>
    <dbReference type="NCBI Taxonomy" id="1406840"/>
    <lineage>
        <taxon>Bacteria</taxon>
        <taxon>Pseudomonadati</taxon>
        <taxon>Bacteroidota</taxon>
        <taxon>Flavobacteriia</taxon>
        <taxon>Flavobacteriales</taxon>
        <taxon>Flavobacteriaceae</taxon>
        <taxon>Flavobacterium</taxon>
    </lineage>
</organism>
<sequence>MESLYCPLCNGSSKSFYTHGQREFLQCSLCLSVFLHPKNYLTTEQEEAHYKHHNNNPEDTGYQNFVSPATNAVLRDFTPQHSGLDFGSGTGSPIVKVLQDNGYTIEQYDLFFHNNPALLQKQYDYITCTEVAEHFKEPLKEFELLKSLLLPSGKLYLMTDLFDEARDFGNWYYKNDHTHVFMYHSNALEWIREKLQFKKLIIEKRLITLEL</sequence>
<accession>A0A0A2M882</accession>
<keyword evidence="1" id="KW-0489">Methyltransferase</keyword>
<keyword evidence="1" id="KW-0808">Transferase</keyword>
<dbReference type="Gene3D" id="3.40.50.150">
    <property type="entry name" value="Vaccinia Virus protein VP39"/>
    <property type="match status" value="1"/>
</dbReference>
<gene>
    <name evidence="1" type="ORF">Q763_01795</name>
</gene>
<dbReference type="InterPro" id="IPR029063">
    <property type="entry name" value="SAM-dependent_MTases_sf"/>
</dbReference>
<dbReference type="STRING" id="1406840.Q763_01795"/>
<name>A0A0A2M882_9FLAO</name>